<organism evidence="2 3">
    <name type="scientific">Pseudoalteromonas phenolica</name>
    <dbReference type="NCBI Taxonomy" id="161398"/>
    <lineage>
        <taxon>Bacteria</taxon>
        <taxon>Pseudomonadati</taxon>
        <taxon>Pseudomonadota</taxon>
        <taxon>Gammaproteobacteria</taxon>
        <taxon>Alteromonadales</taxon>
        <taxon>Pseudoalteromonadaceae</taxon>
        <taxon>Pseudoalteromonas</taxon>
    </lineage>
</organism>
<evidence type="ECO:0000313" key="3">
    <source>
        <dbReference type="Proteomes" id="UP000309186"/>
    </source>
</evidence>
<feature type="region of interest" description="Disordered" evidence="1">
    <location>
        <begin position="124"/>
        <end position="151"/>
    </location>
</feature>
<evidence type="ECO:0000313" key="2">
    <source>
        <dbReference type="EMBL" id="TLX47923.1"/>
    </source>
</evidence>
<reference evidence="2 3" key="1">
    <citation type="submission" date="2018-01" db="EMBL/GenBank/DDBJ databases">
        <title>Co-occurrence of chitin degradation, pigmentation and bioactivity in marine Pseudoalteromonas.</title>
        <authorList>
            <person name="Paulsen S."/>
            <person name="Gram L."/>
            <person name="Machado H."/>
        </authorList>
    </citation>
    <scope>NUCLEOTIDE SEQUENCE [LARGE SCALE GENOMIC DNA]</scope>
    <source>
        <strain evidence="2 3">S3663</strain>
    </source>
</reference>
<dbReference type="Proteomes" id="UP000309186">
    <property type="component" value="Unassembled WGS sequence"/>
</dbReference>
<name>A0A5R9Q452_9GAMM</name>
<proteinExistence type="predicted"/>
<gene>
    <name evidence="2" type="ORF">C1E24_06715</name>
</gene>
<comment type="caution">
    <text evidence="2">The sequence shown here is derived from an EMBL/GenBank/DDBJ whole genome shotgun (WGS) entry which is preliminary data.</text>
</comment>
<sequence>MLMYKAAGTSPLSTPNHIEGVQKLSHSGNDERQFSQAIAAEMPMQQASSVSQQYQQKELQTTIRNEGFLGQMQEAILMQRLGVDMEKIKQLREKLDEQKEQFDAGEISEKDFNEKNSEIEKMIAEEYQKGQERARAHEQKKESLEENKVAE</sequence>
<evidence type="ECO:0000256" key="1">
    <source>
        <dbReference type="SAM" id="MobiDB-lite"/>
    </source>
</evidence>
<dbReference type="OrthoDB" id="6293701at2"/>
<accession>A0A5R9Q452</accession>
<dbReference type="AlphaFoldDB" id="A0A5R9Q452"/>
<dbReference type="EMBL" id="PPSW01000008">
    <property type="protein sequence ID" value="TLX47923.1"/>
    <property type="molecule type" value="Genomic_DNA"/>
</dbReference>
<protein>
    <submittedName>
        <fullName evidence="2">Uncharacterized protein</fullName>
    </submittedName>
</protein>
<dbReference type="RefSeq" id="WP_138479946.1">
    <property type="nucleotide sequence ID" value="NZ_PPSW01000008.1"/>
</dbReference>